<evidence type="ECO:0000313" key="2">
    <source>
        <dbReference type="Proteomes" id="UP000235145"/>
    </source>
</evidence>
<evidence type="ECO:0008006" key="3">
    <source>
        <dbReference type="Google" id="ProtNLM"/>
    </source>
</evidence>
<gene>
    <name evidence="1" type="ORF">LSAT_V11C100024430</name>
</gene>
<sequence>MELFQELWCCVKHLRHHIWGARLTRSYGIQATRKSNPKIPVKALHEELMKKLELGMSLQKVARTKTMIELIVSGDYQLLNTNPGTTVRMNVYPETSLCVTTKTIRRIYVCLCAFKMGFKVGLRDFLRVDGTFLKGPYHGQVLTVVGMDSNNEYTIQKRIIPAFKKVFPNAEHRFCLRHIQENMKKQWKGKDLSDQLWECGRATIVNHFNITMDELKKISEEDRAWVCRAHTDCLLNNLCKVFNSKLDEDKYEGLLTPTTTIMFDNIKTNATKYVAKYNGAGKYQVLGDYRFSMYTCFLCYGTELKMEKMPHMLMNRSILAIGYQHGKPYISTKLIHLMDVQCGLKRHKKKRMRGVDEPNNQAGKLTRKYLTVTCSKCHNKGHNPRTRKG</sequence>
<organism evidence="1 2">
    <name type="scientific">Lactuca sativa</name>
    <name type="common">Garden lettuce</name>
    <dbReference type="NCBI Taxonomy" id="4236"/>
    <lineage>
        <taxon>Eukaryota</taxon>
        <taxon>Viridiplantae</taxon>
        <taxon>Streptophyta</taxon>
        <taxon>Embryophyta</taxon>
        <taxon>Tracheophyta</taxon>
        <taxon>Spermatophyta</taxon>
        <taxon>Magnoliopsida</taxon>
        <taxon>eudicotyledons</taxon>
        <taxon>Gunneridae</taxon>
        <taxon>Pentapetalae</taxon>
        <taxon>asterids</taxon>
        <taxon>campanulids</taxon>
        <taxon>Asterales</taxon>
        <taxon>Asteraceae</taxon>
        <taxon>Cichorioideae</taxon>
        <taxon>Cichorieae</taxon>
        <taxon>Lactucinae</taxon>
        <taxon>Lactuca</taxon>
    </lineage>
</organism>
<evidence type="ECO:0000313" key="1">
    <source>
        <dbReference type="EMBL" id="KAJ0228235.1"/>
    </source>
</evidence>
<accession>A0A9R1XUP9</accession>
<keyword evidence="2" id="KW-1185">Reference proteome</keyword>
<proteinExistence type="predicted"/>
<dbReference type="Proteomes" id="UP000235145">
    <property type="component" value="Unassembled WGS sequence"/>
</dbReference>
<dbReference type="EMBL" id="NBSK02000001">
    <property type="protein sequence ID" value="KAJ0228235.1"/>
    <property type="molecule type" value="Genomic_DNA"/>
</dbReference>
<comment type="caution">
    <text evidence="1">The sequence shown here is derived from an EMBL/GenBank/DDBJ whole genome shotgun (WGS) entry which is preliminary data.</text>
</comment>
<reference evidence="1 2" key="1">
    <citation type="journal article" date="2017" name="Nat. Commun.">
        <title>Genome assembly with in vitro proximity ligation data and whole-genome triplication in lettuce.</title>
        <authorList>
            <person name="Reyes-Chin-Wo S."/>
            <person name="Wang Z."/>
            <person name="Yang X."/>
            <person name="Kozik A."/>
            <person name="Arikit S."/>
            <person name="Song C."/>
            <person name="Xia L."/>
            <person name="Froenicke L."/>
            <person name="Lavelle D.O."/>
            <person name="Truco M.J."/>
            <person name="Xia R."/>
            <person name="Zhu S."/>
            <person name="Xu C."/>
            <person name="Xu H."/>
            <person name="Xu X."/>
            <person name="Cox K."/>
            <person name="Korf I."/>
            <person name="Meyers B.C."/>
            <person name="Michelmore R.W."/>
        </authorList>
    </citation>
    <scope>NUCLEOTIDE SEQUENCE [LARGE SCALE GENOMIC DNA]</scope>
    <source>
        <strain evidence="2">cv. Salinas</strain>
        <tissue evidence="1">Seedlings</tissue>
    </source>
</reference>
<protein>
    <recommendedName>
        <fullName evidence="3">MULE transposase domain-containing protein</fullName>
    </recommendedName>
</protein>
<name>A0A9R1XUP9_LACSA</name>
<dbReference type="AlphaFoldDB" id="A0A9R1XUP9"/>
<dbReference type="PANTHER" id="PTHR31973:SF190">
    <property type="entry name" value="MULE TRANSPOSASE DOMAIN-CONTAINING PROTEIN"/>
    <property type="match status" value="1"/>
</dbReference>
<dbReference type="PANTHER" id="PTHR31973">
    <property type="entry name" value="POLYPROTEIN, PUTATIVE-RELATED"/>
    <property type="match status" value="1"/>
</dbReference>